<feature type="compositionally biased region" description="Polar residues" evidence="8">
    <location>
        <begin position="659"/>
        <end position="695"/>
    </location>
</feature>
<feature type="region of interest" description="Disordered" evidence="8">
    <location>
        <begin position="1324"/>
        <end position="1351"/>
    </location>
</feature>
<evidence type="ECO:0000256" key="6">
    <source>
        <dbReference type="ARBA" id="ARBA00023132"/>
    </source>
</evidence>
<keyword evidence="11" id="KW-1185">Reference proteome</keyword>
<feature type="compositionally biased region" description="Polar residues" evidence="8">
    <location>
        <begin position="1429"/>
        <end position="1450"/>
    </location>
</feature>
<dbReference type="PANTHER" id="PTHR31115:SF3">
    <property type="entry name" value="EXPRESSED PROTEIN"/>
    <property type="match status" value="1"/>
</dbReference>
<feature type="compositionally biased region" description="Basic and acidic residues" evidence="8">
    <location>
        <begin position="1"/>
        <end position="11"/>
    </location>
</feature>
<feature type="compositionally biased region" description="Basic and acidic residues" evidence="8">
    <location>
        <begin position="1390"/>
        <end position="1407"/>
    </location>
</feature>
<proteinExistence type="predicted"/>
<evidence type="ECO:0000256" key="4">
    <source>
        <dbReference type="ARBA" id="ARBA00022927"/>
    </source>
</evidence>
<evidence type="ECO:0000313" key="10">
    <source>
        <dbReference type="EMBL" id="KAG8067813.1"/>
    </source>
</evidence>
<feature type="compositionally biased region" description="Basic and acidic residues" evidence="8">
    <location>
        <begin position="619"/>
        <end position="644"/>
    </location>
</feature>
<dbReference type="EMBL" id="JAAALK010000284">
    <property type="protein sequence ID" value="KAG8067813.1"/>
    <property type="molecule type" value="Genomic_DNA"/>
</dbReference>
<dbReference type="OrthoDB" id="1915143at2759"/>
<evidence type="ECO:0000259" key="9">
    <source>
        <dbReference type="PROSITE" id="PS50196"/>
    </source>
</evidence>
<keyword evidence="7" id="KW-0539">Nucleus</keyword>
<feature type="region of interest" description="Disordered" evidence="8">
    <location>
        <begin position="501"/>
        <end position="776"/>
    </location>
</feature>
<feature type="region of interest" description="Disordered" evidence="8">
    <location>
        <begin position="431"/>
        <end position="489"/>
    </location>
</feature>
<evidence type="ECO:0000256" key="1">
    <source>
        <dbReference type="ARBA" id="ARBA00004567"/>
    </source>
</evidence>
<feature type="region of interest" description="Disordered" evidence="8">
    <location>
        <begin position="1"/>
        <end position="36"/>
    </location>
</feature>
<feature type="compositionally biased region" description="Polar residues" evidence="8">
    <location>
        <begin position="705"/>
        <end position="740"/>
    </location>
</feature>
<dbReference type="FunFam" id="2.30.29.30:FF:000245">
    <property type="entry name" value="Ran-binding protein 1 b"/>
    <property type="match status" value="1"/>
</dbReference>
<keyword evidence="4" id="KW-0653">Protein transport</keyword>
<dbReference type="InterPro" id="IPR000156">
    <property type="entry name" value="Ran_bind_dom"/>
</dbReference>
<feature type="domain" description="RanBD1" evidence="9">
    <location>
        <begin position="34"/>
        <end position="169"/>
    </location>
</feature>
<dbReference type="GO" id="GO:0006913">
    <property type="term" value="P:nucleocytoplasmic transport"/>
    <property type="evidence" value="ECO:0007669"/>
    <property type="project" value="InterPro"/>
</dbReference>
<evidence type="ECO:0000256" key="7">
    <source>
        <dbReference type="ARBA" id="ARBA00023242"/>
    </source>
</evidence>
<evidence type="ECO:0000256" key="5">
    <source>
        <dbReference type="ARBA" id="ARBA00023010"/>
    </source>
</evidence>
<dbReference type="Proteomes" id="UP000729402">
    <property type="component" value="Unassembled WGS sequence"/>
</dbReference>
<dbReference type="PROSITE" id="PS50196">
    <property type="entry name" value="RANBD1"/>
    <property type="match status" value="1"/>
</dbReference>
<dbReference type="GO" id="GO:0015031">
    <property type="term" value="P:protein transport"/>
    <property type="evidence" value="ECO:0007669"/>
    <property type="project" value="UniProtKB-KW"/>
</dbReference>
<feature type="compositionally biased region" description="Polar residues" evidence="8">
    <location>
        <begin position="752"/>
        <end position="771"/>
    </location>
</feature>
<feature type="compositionally biased region" description="Polar residues" evidence="8">
    <location>
        <begin position="436"/>
        <end position="447"/>
    </location>
</feature>
<dbReference type="InterPro" id="IPR045256">
    <property type="entry name" value="RanBP1_RanBD"/>
</dbReference>
<dbReference type="PANTHER" id="PTHR31115">
    <property type="entry name" value="OS05G0107300 PROTEIN"/>
    <property type="match status" value="1"/>
</dbReference>
<keyword evidence="5" id="KW-0811">Translocation</keyword>
<comment type="subcellular location">
    <subcellularLocation>
        <location evidence="1">Nucleus</location>
        <location evidence="1">Nuclear pore complex</location>
    </subcellularLocation>
</comment>
<dbReference type="SMART" id="SM00160">
    <property type="entry name" value="RanBD"/>
    <property type="match status" value="1"/>
</dbReference>
<gene>
    <name evidence="10" type="ORF">GUJ93_ZPchr0005g14331</name>
</gene>
<keyword evidence="6" id="KW-0906">Nuclear pore complex</keyword>
<dbReference type="GO" id="GO:0051028">
    <property type="term" value="P:mRNA transport"/>
    <property type="evidence" value="ECO:0007669"/>
    <property type="project" value="UniProtKB-KW"/>
</dbReference>
<dbReference type="GO" id="GO:0005643">
    <property type="term" value="C:nuclear pore"/>
    <property type="evidence" value="ECO:0007669"/>
    <property type="project" value="UniProtKB-SubCell"/>
</dbReference>
<keyword evidence="3" id="KW-0509">mRNA transport</keyword>
<dbReference type="CDD" id="cd13179">
    <property type="entry name" value="RanBD_RanBP1"/>
    <property type="match status" value="1"/>
</dbReference>
<dbReference type="Pfam" id="PF00638">
    <property type="entry name" value="Ran_BP1"/>
    <property type="match status" value="1"/>
</dbReference>
<evidence type="ECO:0000256" key="2">
    <source>
        <dbReference type="ARBA" id="ARBA00022448"/>
    </source>
</evidence>
<organism evidence="10 11">
    <name type="scientific">Zizania palustris</name>
    <name type="common">Northern wild rice</name>
    <dbReference type="NCBI Taxonomy" id="103762"/>
    <lineage>
        <taxon>Eukaryota</taxon>
        <taxon>Viridiplantae</taxon>
        <taxon>Streptophyta</taxon>
        <taxon>Embryophyta</taxon>
        <taxon>Tracheophyta</taxon>
        <taxon>Spermatophyta</taxon>
        <taxon>Magnoliopsida</taxon>
        <taxon>Liliopsida</taxon>
        <taxon>Poales</taxon>
        <taxon>Poaceae</taxon>
        <taxon>BOP clade</taxon>
        <taxon>Oryzoideae</taxon>
        <taxon>Oryzeae</taxon>
        <taxon>Zizaniinae</taxon>
        <taxon>Zizania</taxon>
    </lineage>
</organism>
<evidence type="ECO:0000256" key="8">
    <source>
        <dbReference type="SAM" id="MobiDB-lite"/>
    </source>
</evidence>
<protein>
    <recommendedName>
        <fullName evidence="9">RanBD1 domain-containing protein</fullName>
    </recommendedName>
</protein>
<reference evidence="10" key="2">
    <citation type="submission" date="2021-02" db="EMBL/GenBank/DDBJ databases">
        <authorList>
            <person name="Kimball J.A."/>
            <person name="Haas M.W."/>
            <person name="Macchietto M."/>
            <person name="Kono T."/>
            <person name="Duquette J."/>
            <person name="Shao M."/>
        </authorList>
    </citation>
    <scope>NUCLEOTIDE SEQUENCE</scope>
    <source>
        <tissue evidence="10">Fresh leaf tissue</tissue>
    </source>
</reference>
<reference evidence="10" key="1">
    <citation type="journal article" date="2021" name="bioRxiv">
        <title>Whole Genome Assembly and Annotation of Northern Wild Rice, Zizania palustris L., Supports a Whole Genome Duplication in the Zizania Genus.</title>
        <authorList>
            <person name="Haas M."/>
            <person name="Kono T."/>
            <person name="Macchietto M."/>
            <person name="Millas R."/>
            <person name="McGilp L."/>
            <person name="Shao M."/>
            <person name="Duquette J."/>
            <person name="Hirsch C.N."/>
            <person name="Kimball J."/>
        </authorList>
    </citation>
    <scope>NUCLEOTIDE SEQUENCE</scope>
    <source>
        <tissue evidence="10">Fresh leaf tissue</tissue>
    </source>
</reference>
<feature type="region of interest" description="Disordered" evidence="8">
    <location>
        <begin position="1371"/>
        <end position="1481"/>
    </location>
</feature>
<feature type="compositionally biased region" description="Low complexity" evidence="8">
    <location>
        <begin position="1371"/>
        <end position="1385"/>
    </location>
</feature>
<feature type="compositionally biased region" description="Low complexity" evidence="8">
    <location>
        <begin position="1328"/>
        <end position="1344"/>
    </location>
</feature>
<evidence type="ECO:0000313" key="11">
    <source>
        <dbReference type="Proteomes" id="UP000729402"/>
    </source>
</evidence>
<sequence length="1528" mass="166642">MADKEPVLERREEEEEGEGASAAAAGEEEDTGAQVAPIVRLEEVAITTGEEDEDVLLDMKAKLYRFDKDGNQWKERGTGTVKLLKHKENGKVRLVMRQAKTLKICANHLVISTTKMQEHAGSDKSCVWHAADFADGELKEEMFAIRFGSVENCKKFKDLVDEIAESLSNGEGKENEEGSSAAGLLEKLSFRTDGDPTFFPFLPPSSPKPRFDEALFDDSVTARNPAPAFPPPIDPSSSAGLEIRIPGRARYLCNLRFPTAPWTFVLYGCKIRSRVMASGTKSDLMSGSPDGHGHFNGSRGQYSAASLERSGSFREGGDSYVTFSASGSSRSPAVDSVTLLQSLVTNVQTTTLEQKTSRLDVKKSISSILGTSPEESTSTPCIGKNLSHSLEDIRRMKNNLSDISNKARERSRAYGAAVTKIDRYCSNILRKRSRGDGSSNERSTVSLSGGHISKIAPQGHLNSDDTELGSPRGEERLKNAGQNRRLRTSIAEMDVRTTGLSRGLGSIDRSSDPSKVTSGGQAVPEEKNRGLATSIDGWEKPKMKKKRSAIKVDISLTGPSRTVDGDREQKPGMQHKFNNDARARMSSSPSFRSGTVSSVSGTGKADLISGQNGVGRSLSRNDQDSGFHPTNKRDRQAVLDKEMSAPKANNRLNEDDSGGNITSVPKANGSTRGPRLNSGSLLKSSPNIHRLQATSDDWEHPCGTNKLNSASGSGNPKRTKSTHSLSPPTQWGGQRPQKISRSARKSNLVPIITNTDGQSVSGSLESPSINEESVGLPRRGSINCLQQTKRGDHSLLNGSEGDEPGVAEKKLRDKVKRTGELDDGHSGFQKISMLGHPSKRNKLSADEDAGDAARRQGRIGRIFTPARPTTPASIDKLENAPTTKQRSVRTVSDRNESKSGRPMMKKMSERKGNARPRVLSSVQLDSPVQSEDDHEELLAAANFALRSANPSPFWRQVEPFFGFLTTEDIAYLSQQMHLPDDSAMSRSVEGDESRKYKGSLEYISQPSTPAASNKDDHGTLPNGYTLNEIENDVGISWEASCIEPILDQLVHGIGVRGAASVGQRLIQALIDEDKFDNITNSIYRSEAYPFDTQEIHFDEGGCKSHSQGYKLESLMNFEAAGKGSNDLMLDSDWKYHGKLSHKSNNVMEKAKVWPEFQYSEMCFSDRIIIELSEVGVSIEPVPDLAQSEDEDINSEICKLEGQLHKEVVDKKNLLRKLDGIVRTKKESQQSEFLRRAMDKLVLIAYDKYMAFCGSNTSGSKNANRAGKHAALSFVKRTIACCHDYEEAGTSCFDEPPFKDMFVSATSHRSNPNHASQDNATIPKSVQMASASDASRASSHLSDLSSAKEDPWTNNVKQRELLLDEVVGSITGGTLKTSGLGTSLVSNTKGKRSERDREGKGHNRDSGRSGRPSSSNAKGERKNKTKPKQKTANLSSPVSSALSRDPQSQAKITPCGNGRDNTSAAARHEEPANASNDNEMPDLSNLELPGMDVDFGGWLNIEDDEGLQDLDLMGLEIPMDDINEINLMI</sequence>
<feature type="compositionally biased region" description="Polar residues" evidence="8">
    <location>
        <begin position="880"/>
        <end position="890"/>
    </location>
</feature>
<accession>A0A8J5S9Z8</accession>
<feature type="region of interest" description="Disordered" evidence="8">
    <location>
        <begin position="280"/>
        <end position="301"/>
    </location>
</feature>
<feature type="compositionally biased region" description="Low complexity" evidence="8">
    <location>
        <begin position="586"/>
        <end position="603"/>
    </location>
</feature>
<comment type="caution">
    <text evidence="10">The sequence shown here is derived from an EMBL/GenBank/DDBJ whole genome shotgun (WGS) entry which is preliminary data.</text>
</comment>
<feature type="region of interest" description="Disordered" evidence="8">
    <location>
        <begin position="819"/>
        <end position="915"/>
    </location>
</feature>
<keyword evidence="2" id="KW-0813">Transport</keyword>
<name>A0A8J5S9Z8_ZIZPA</name>
<evidence type="ECO:0000256" key="3">
    <source>
        <dbReference type="ARBA" id="ARBA00022816"/>
    </source>
</evidence>